<evidence type="ECO:0000256" key="9">
    <source>
        <dbReference type="RuleBase" id="RU363032"/>
    </source>
</evidence>
<evidence type="ECO:0000313" key="13">
    <source>
        <dbReference type="Proteomes" id="UP000501534"/>
    </source>
</evidence>
<comment type="similarity">
    <text evidence="2 10">Belongs to the binding-protein-dependent transport system permease family. CysTW subfamily.</text>
</comment>
<feature type="transmembrane region" description="Helical" evidence="9">
    <location>
        <begin position="302"/>
        <end position="325"/>
    </location>
</feature>
<proteinExistence type="inferred from homology"/>
<keyword evidence="8 9" id="KW-0472">Membrane</keyword>
<comment type="function">
    <text evidence="10">Part of the binding-protein-dependent transport system for phosphate; probably responsible for the translocation of the substrate across the membrane.</text>
</comment>
<keyword evidence="13" id="KW-1185">Reference proteome</keyword>
<keyword evidence="4" id="KW-1003">Cell membrane</keyword>
<dbReference type="CDD" id="cd06261">
    <property type="entry name" value="TM_PBP2"/>
    <property type="match status" value="1"/>
</dbReference>
<dbReference type="InterPro" id="IPR051124">
    <property type="entry name" value="Phosphate_Transport_Permease"/>
</dbReference>
<gene>
    <name evidence="12" type="primary">pstC</name>
    <name evidence="12" type="ORF">DSM104443_03288</name>
</gene>
<comment type="caution">
    <text evidence="10">Lacks conserved residue(s) required for the propagation of feature annotation.</text>
</comment>
<keyword evidence="10" id="KW-0997">Cell inner membrane</keyword>
<dbReference type="GO" id="GO:0005315">
    <property type="term" value="F:phosphate transmembrane transporter activity"/>
    <property type="evidence" value="ECO:0007669"/>
    <property type="project" value="InterPro"/>
</dbReference>
<dbReference type="InterPro" id="IPR000515">
    <property type="entry name" value="MetI-like"/>
</dbReference>
<feature type="domain" description="ABC transmembrane type-1" evidence="11">
    <location>
        <begin position="96"/>
        <end position="325"/>
    </location>
</feature>
<dbReference type="PROSITE" id="PS50928">
    <property type="entry name" value="ABC_TM1"/>
    <property type="match status" value="1"/>
</dbReference>
<keyword evidence="3 9" id="KW-0813">Transport</keyword>
<dbReference type="AlphaFoldDB" id="A0A6M4H0N5"/>
<keyword evidence="6 9" id="KW-0812">Transmembrane</keyword>
<evidence type="ECO:0000256" key="4">
    <source>
        <dbReference type="ARBA" id="ARBA00022475"/>
    </source>
</evidence>
<feature type="transmembrane region" description="Helical" evidence="9">
    <location>
        <begin position="189"/>
        <end position="210"/>
    </location>
</feature>
<dbReference type="InterPro" id="IPR011864">
    <property type="entry name" value="Phosphate_PstC"/>
</dbReference>
<evidence type="ECO:0000256" key="1">
    <source>
        <dbReference type="ARBA" id="ARBA00004651"/>
    </source>
</evidence>
<evidence type="ECO:0000259" key="11">
    <source>
        <dbReference type="PROSITE" id="PS50928"/>
    </source>
</evidence>
<evidence type="ECO:0000256" key="7">
    <source>
        <dbReference type="ARBA" id="ARBA00022989"/>
    </source>
</evidence>
<evidence type="ECO:0000256" key="5">
    <source>
        <dbReference type="ARBA" id="ARBA00022592"/>
    </source>
</evidence>
<evidence type="ECO:0000256" key="6">
    <source>
        <dbReference type="ARBA" id="ARBA00022692"/>
    </source>
</evidence>
<protein>
    <recommendedName>
        <fullName evidence="10">Phosphate transport system permease protein</fullName>
    </recommendedName>
</protein>
<dbReference type="EMBL" id="CP053069">
    <property type="protein sequence ID" value="QJR12203.1"/>
    <property type="molecule type" value="Genomic_DNA"/>
</dbReference>
<feature type="transmembrane region" description="Helical" evidence="9">
    <location>
        <begin position="90"/>
        <end position="121"/>
    </location>
</feature>
<reference evidence="12 13" key="1">
    <citation type="submission" date="2020-04" db="EMBL/GenBank/DDBJ databases">
        <title>Usitatibacter rugosus gen. nov., sp. nov. and Usitatibacter palustris sp. nov., novel members of Usitatibacteraceae fam. nov. within the order Nitrosomonadales isolated from soil.</title>
        <authorList>
            <person name="Huber K.J."/>
            <person name="Neumann-Schaal M."/>
            <person name="Geppert A."/>
            <person name="Luckner M."/>
            <person name="Wanner G."/>
            <person name="Overmann J."/>
        </authorList>
    </citation>
    <scope>NUCLEOTIDE SEQUENCE [LARGE SCALE GENOMIC DNA]</scope>
    <source>
        <strain evidence="12 13">0125_3</strain>
    </source>
</reference>
<evidence type="ECO:0000256" key="10">
    <source>
        <dbReference type="RuleBase" id="RU363054"/>
    </source>
</evidence>
<dbReference type="InterPro" id="IPR035906">
    <property type="entry name" value="MetI-like_sf"/>
</dbReference>
<dbReference type="Gene3D" id="1.10.3720.10">
    <property type="entry name" value="MetI-like"/>
    <property type="match status" value="1"/>
</dbReference>
<dbReference type="Pfam" id="PF00528">
    <property type="entry name" value="BPD_transp_1"/>
    <property type="match status" value="1"/>
</dbReference>
<evidence type="ECO:0000256" key="2">
    <source>
        <dbReference type="ARBA" id="ARBA00007069"/>
    </source>
</evidence>
<evidence type="ECO:0000313" key="12">
    <source>
        <dbReference type="EMBL" id="QJR12203.1"/>
    </source>
</evidence>
<dbReference type="SUPFAM" id="SSF161098">
    <property type="entry name" value="MetI-like"/>
    <property type="match status" value="1"/>
</dbReference>
<sequence length="340" mass="36057">MSAVMDNAGIATAGNTPAVAVSPAPKTPMLRNNALMDAIFRNMTRGFAFLVFSLLAAILVSLLIGSSLSLQKFGPAFLWVDEWDPVKEQFGALVPIYGTLVTSAIALAIAIPVSFGISIFLTELSPVWLRRPLGTAIEMLAAIPSIIYGMWGLFIFAPLFQSYIQPLLGGTLGKIPLIGTLFSGPPLGIGMLTAGIILAVMVIPFITAVMRDVFELVPPMLKESAYGLGSTTWEVVWRVVLPFTKVGVIGGVMLGLGRALGETMAVTFVIGNAHRLKGSLFAPGNSIASSLANEFTEAVGDLYTSALIELGLILFVITTIVLALSKLMLQQLAKREGTKS</sequence>
<dbReference type="GO" id="GO:0005886">
    <property type="term" value="C:plasma membrane"/>
    <property type="evidence" value="ECO:0007669"/>
    <property type="project" value="UniProtKB-SubCell"/>
</dbReference>
<keyword evidence="5 10" id="KW-0592">Phosphate transport</keyword>
<feature type="transmembrane region" description="Helical" evidence="9">
    <location>
        <begin position="46"/>
        <end position="70"/>
    </location>
</feature>
<accession>A0A6M4H0N5</accession>
<keyword evidence="7 9" id="KW-1133">Transmembrane helix</keyword>
<evidence type="ECO:0000256" key="3">
    <source>
        <dbReference type="ARBA" id="ARBA00022448"/>
    </source>
</evidence>
<evidence type="ECO:0000256" key="8">
    <source>
        <dbReference type="ARBA" id="ARBA00023136"/>
    </source>
</evidence>
<dbReference type="GO" id="GO:0006817">
    <property type="term" value="P:phosphate ion transport"/>
    <property type="evidence" value="ECO:0007669"/>
    <property type="project" value="UniProtKB-KW"/>
</dbReference>
<name>A0A6M4H0N5_9PROT</name>
<dbReference type="PANTHER" id="PTHR30425:SF1">
    <property type="entry name" value="PHOSPHATE TRANSPORT SYSTEM PERMEASE PROTEIN PSTC"/>
    <property type="match status" value="1"/>
</dbReference>
<dbReference type="PANTHER" id="PTHR30425">
    <property type="entry name" value="PHOSPHATE TRANSPORT SYSTEM PERMEASE PROTEIN PST"/>
    <property type="match status" value="1"/>
</dbReference>
<dbReference type="KEGG" id="uru:DSM104443_03288"/>
<dbReference type="Proteomes" id="UP000501534">
    <property type="component" value="Chromosome"/>
</dbReference>
<dbReference type="NCBIfam" id="TIGR02138">
    <property type="entry name" value="phosphate_pstC"/>
    <property type="match status" value="1"/>
</dbReference>
<feature type="transmembrane region" description="Helical" evidence="9">
    <location>
        <begin position="133"/>
        <end position="157"/>
    </location>
</feature>
<organism evidence="12 13">
    <name type="scientific">Usitatibacter rugosus</name>
    <dbReference type="NCBI Taxonomy" id="2732067"/>
    <lineage>
        <taxon>Bacteria</taxon>
        <taxon>Pseudomonadati</taxon>
        <taxon>Pseudomonadota</taxon>
        <taxon>Betaproteobacteria</taxon>
        <taxon>Nitrosomonadales</taxon>
        <taxon>Usitatibacteraceae</taxon>
        <taxon>Usitatibacter</taxon>
    </lineage>
</organism>
<comment type="subcellular location">
    <subcellularLocation>
        <location evidence="10">Cell inner membrane</location>
        <topology evidence="10">Multi-pass membrane protein</topology>
    </subcellularLocation>
    <subcellularLocation>
        <location evidence="1 9">Cell membrane</location>
        <topology evidence="1 9">Multi-pass membrane protein</topology>
    </subcellularLocation>
</comment>